<dbReference type="InterPro" id="IPR001841">
    <property type="entry name" value="Znf_RING"/>
</dbReference>
<dbReference type="Pfam" id="PF00097">
    <property type="entry name" value="zf-C3HC4"/>
    <property type="match status" value="1"/>
</dbReference>
<keyword evidence="1" id="KW-0479">Metal-binding</keyword>
<dbReference type="EMBL" id="ML143389">
    <property type="protein sequence ID" value="TBU34012.1"/>
    <property type="molecule type" value="Genomic_DNA"/>
</dbReference>
<evidence type="ECO:0000259" key="6">
    <source>
        <dbReference type="PROSITE" id="PS50089"/>
    </source>
</evidence>
<dbReference type="PROSITE" id="PS50089">
    <property type="entry name" value="ZF_RING_2"/>
    <property type="match status" value="1"/>
</dbReference>
<protein>
    <recommendedName>
        <fullName evidence="6">RING-type domain-containing protein</fullName>
    </recommendedName>
</protein>
<feature type="region of interest" description="Disordered" evidence="5">
    <location>
        <begin position="160"/>
        <end position="184"/>
    </location>
</feature>
<evidence type="ECO:0000256" key="2">
    <source>
        <dbReference type="ARBA" id="ARBA00022771"/>
    </source>
</evidence>
<feature type="region of interest" description="Disordered" evidence="5">
    <location>
        <begin position="248"/>
        <end position="291"/>
    </location>
</feature>
<dbReference type="CDD" id="cd16449">
    <property type="entry name" value="RING-HC"/>
    <property type="match status" value="1"/>
</dbReference>
<keyword evidence="3" id="KW-0862">Zinc</keyword>
<evidence type="ECO:0000256" key="3">
    <source>
        <dbReference type="ARBA" id="ARBA00022833"/>
    </source>
</evidence>
<feature type="domain" description="RING-type" evidence="6">
    <location>
        <begin position="4"/>
        <end position="48"/>
    </location>
</feature>
<dbReference type="AlphaFoldDB" id="A0A4Q9N463"/>
<dbReference type="Proteomes" id="UP000292957">
    <property type="component" value="Unassembled WGS sequence"/>
</dbReference>
<proteinExistence type="predicted"/>
<gene>
    <name evidence="7" type="ORF">BD311DRAFT_802428</name>
</gene>
<dbReference type="InterPro" id="IPR013083">
    <property type="entry name" value="Znf_RING/FYVE/PHD"/>
</dbReference>
<dbReference type="GO" id="GO:0008270">
    <property type="term" value="F:zinc ion binding"/>
    <property type="evidence" value="ECO:0007669"/>
    <property type="project" value="UniProtKB-KW"/>
</dbReference>
<evidence type="ECO:0000313" key="7">
    <source>
        <dbReference type="EMBL" id="TBU34012.1"/>
    </source>
</evidence>
<sequence>MPTCIVCLGALKDPAALPCGHVFCWDCLIRLIRSVTPYTNHHFCPTCKQPYTISNVDPTLVPHHLQPFITPSVRKLHLEYTIPAPTKGASASNAEYEKLLAENVSLKACSFIWRKRAAVHASATLGLVGLARIARDYALRIKSERDELETRYNELKKQYDENMSQLQTPPETPPSPRSAQLRASSPPVIHLPHISELRLEPLETNLQPSLKRTSPAPRPLSTSVYRMPSPAMSDVSYFSDCPDCVEKKRKRSSEPDETEEDVLERPIKRSHSSSPGIVSPAPAPATASPERSIASYLEGTLTI</sequence>
<dbReference type="Gene3D" id="3.30.40.10">
    <property type="entry name" value="Zinc/RING finger domain, C3HC4 (zinc finger)"/>
    <property type="match status" value="1"/>
</dbReference>
<keyword evidence="2 4" id="KW-0863">Zinc-finger</keyword>
<accession>A0A4Q9N463</accession>
<dbReference type="SUPFAM" id="SSF57850">
    <property type="entry name" value="RING/U-box"/>
    <property type="match status" value="1"/>
</dbReference>
<dbReference type="PROSITE" id="PS00518">
    <property type="entry name" value="ZF_RING_1"/>
    <property type="match status" value="1"/>
</dbReference>
<dbReference type="OrthoDB" id="6270329at2759"/>
<evidence type="ECO:0000256" key="4">
    <source>
        <dbReference type="PROSITE-ProRule" id="PRU00175"/>
    </source>
</evidence>
<organism evidence="7">
    <name type="scientific">Dichomitus squalens</name>
    <dbReference type="NCBI Taxonomy" id="114155"/>
    <lineage>
        <taxon>Eukaryota</taxon>
        <taxon>Fungi</taxon>
        <taxon>Dikarya</taxon>
        <taxon>Basidiomycota</taxon>
        <taxon>Agaricomycotina</taxon>
        <taxon>Agaricomycetes</taxon>
        <taxon>Polyporales</taxon>
        <taxon>Polyporaceae</taxon>
        <taxon>Dichomitus</taxon>
    </lineage>
</organism>
<evidence type="ECO:0000256" key="1">
    <source>
        <dbReference type="ARBA" id="ARBA00022723"/>
    </source>
</evidence>
<dbReference type="InterPro" id="IPR018957">
    <property type="entry name" value="Znf_C3HC4_RING-type"/>
</dbReference>
<evidence type="ECO:0000256" key="5">
    <source>
        <dbReference type="SAM" id="MobiDB-lite"/>
    </source>
</evidence>
<dbReference type="InterPro" id="IPR017907">
    <property type="entry name" value="Znf_RING_CS"/>
</dbReference>
<name>A0A4Q9N463_9APHY</name>
<dbReference type="SMART" id="SM00184">
    <property type="entry name" value="RING"/>
    <property type="match status" value="1"/>
</dbReference>
<reference evidence="7" key="1">
    <citation type="submission" date="2019-01" db="EMBL/GenBank/DDBJ databases">
        <title>Draft genome sequences of three monokaryotic isolates of the white-rot basidiomycete fungus Dichomitus squalens.</title>
        <authorList>
            <consortium name="DOE Joint Genome Institute"/>
            <person name="Lopez S.C."/>
            <person name="Andreopoulos B."/>
            <person name="Pangilinan J."/>
            <person name="Lipzen A."/>
            <person name="Riley R."/>
            <person name="Ahrendt S."/>
            <person name="Ng V."/>
            <person name="Barry K."/>
            <person name="Daum C."/>
            <person name="Grigoriev I.V."/>
            <person name="Hilden K.S."/>
            <person name="Makela M.R."/>
            <person name="de Vries R.P."/>
        </authorList>
    </citation>
    <scope>NUCLEOTIDE SEQUENCE [LARGE SCALE GENOMIC DNA]</scope>
    <source>
        <strain evidence="7">OM18370.1</strain>
    </source>
</reference>